<dbReference type="Gene3D" id="1.20.1070.10">
    <property type="entry name" value="Rhodopsin 7-helix transmembrane proteins"/>
    <property type="match status" value="1"/>
</dbReference>
<dbReference type="Proteomes" id="UP000735302">
    <property type="component" value="Unassembled WGS sequence"/>
</dbReference>
<comment type="caution">
    <text evidence="12">The sequence shown here is derived from an EMBL/GenBank/DDBJ whole genome shotgun (WGS) entry which is preliminary data.</text>
</comment>
<comment type="subcellular location">
    <subcellularLocation>
        <location evidence="1">Cell membrane</location>
        <topology evidence="1">Multi-pass membrane protein</topology>
    </subcellularLocation>
</comment>
<organism evidence="12 13">
    <name type="scientific">Plakobranchus ocellatus</name>
    <dbReference type="NCBI Taxonomy" id="259542"/>
    <lineage>
        <taxon>Eukaryota</taxon>
        <taxon>Metazoa</taxon>
        <taxon>Spiralia</taxon>
        <taxon>Lophotrochozoa</taxon>
        <taxon>Mollusca</taxon>
        <taxon>Gastropoda</taxon>
        <taxon>Heterobranchia</taxon>
        <taxon>Euthyneura</taxon>
        <taxon>Panpulmonata</taxon>
        <taxon>Sacoglossa</taxon>
        <taxon>Placobranchoidea</taxon>
        <taxon>Plakobranchidae</taxon>
        <taxon>Plakobranchus</taxon>
    </lineage>
</organism>
<evidence type="ECO:0000256" key="4">
    <source>
        <dbReference type="ARBA" id="ARBA00022989"/>
    </source>
</evidence>
<proteinExistence type="predicted"/>
<evidence type="ECO:0000256" key="3">
    <source>
        <dbReference type="ARBA" id="ARBA00022692"/>
    </source>
</evidence>
<protein>
    <submittedName>
        <fullName evidence="12">Beta-2 adrenergic receptor</fullName>
    </submittedName>
</protein>
<keyword evidence="5" id="KW-0297">G-protein coupled receptor</keyword>
<dbReference type="InterPro" id="IPR017452">
    <property type="entry name" value="GPCR_Rhodpsn_7TM"/>
</dbReference>
<dbReference type="EMBL" id="BLXT01003909">
    <property type="protein sequence ID" value="GFO07761.1"/>
    <property type="molecule type" value="Genomic_DNA"/>
</dbReference>
<evidence type="ECO:0000256" key="9">
    <source>
        <dbReference type="SAM" id="MobiDB-lite"/>
    </source>
</evidence>
<feature type="region of interest" description="Disordered" evidence="9">
    <location>
        <begin position="487"/>
        <end position="507"/>
    </location>
</feature>
<feature type="transmembrane region" description="Helical" evidence="10">
    <location>
        <begin position="139"/>
        <end position="159"/>
    </location>
</feature>
<feature type="transmembrane region" description="Helical" evidence="10">
    <location>
        <begin position="179"/>
        <end position="203"/>
    </location>
</feature>
<dbReference type="AlphaFoldDB" id="A0AAV4AHG5"/>
<feature type="transmembrane region" description="Helical" evidence="10">
    <location>
        <begin position="99"/>
        <end position="124"/>
    </location>
</feature>
<keyword evidence="8" id="KW-0807">Transducer</keyword>
<dbReference type="PANTHER" id="PTHR24248">
    <property type="entry name" value="ADRENERGIC RECEPTOR-RELATED G-PROTEIN COUPLED RECEPTOR"/>
    <property type="match status" value="1"/>
</dbReference>
<keyword evidence="7 12" id="KW-0675">Receptor</keyword>
<accession>A0AAV4AHG5</accession>
<evidence type="ECO:0000256" key="8">
    <source>
        <dbReference type="ARBA" id="ARBA00023224"/>
    </source>
</evidence>
<dbReference type="GO" id="GO:0005886">
    <property type="term" value="C:plasma membrane"/>
    <property type="evidence" value="ECO:0007669"/>
    <property type="project" value="UniProtKB-SubCell"/>
</dbReference>
<keyword evidence="3 10" id="KW-0812">Transmembrane</keyword>
<evidence type="ECO:0000313" key="12">
    <source>
        <dbReference type="EMBL" id="GFO07761.1"/>
    </source>
</evidence>
<sequence length="582" mass="65302">MENSYEDFKPNFSITLAKEMMLHERAEIDHNPSETDVEMFQSPGNATEALPELFHPSSYERGFITSANVGILLCSIGILLNGSLFVILCKSRRLRLHYLYIQIMSIALADLSFIVMVDSFTIYFEMQPWNLGAAFCKAWMILDVALPGVSLVALLLLNIDRVLFTHKNRLYYSLLRRPVSRIAVILSPWVLSASVVCSLWLGFPEVQPEEGLCMYGITEEANSASSWLMVFLPSLLIFVLIIFVFIAFIGEMPPVTSMATERMMRNDMRQPHLEAGNGDYSLSRRNTNLLTHSSNSEVFAKDSGVGTSDGGEGSSAEVMLMTDYNQPYPILQSLAITAKTGDMLTRSGQARTHRRFIAALLAVDFFSLAITLPYSAFSLVNPVCTDAESCASLRSLFQTLSWMRSSSACVRPLLFILLTDIWSSTKQSLSSCYRPAEQTVNCSDSNNMLPRVVQEPDAQLQIRGHQANTYNSCCQVRIISNAEPTEEISPMGVKKESEMVSDDEPDNNCTLLDHDDGYNNKDTSMTMRICIKNSPPISPISLRKQTRRHSLKTKGCFSRIKFNRRSKSFDYWVQEDSAATYV</sequence>
<dbReference type="GO" id="GO:0004930">
    <property type="term" value="F:G protein-coupled receptor activity"/>
    <property type="evidence" value="ECO:0007669"/>
    <property type="project" value="UniProtKB-KW"/>
</dbReference>
<feature type="transmembrane region" description="Helical" evidence="10">
    <location>
        <begin position="223"/>
        <end position="249"/>
    </location>
</feature>
<dbReference type="InterPro" id="IPR000276">
    <property type="entry name" value="GPCR_Rhodpsn"/>
</dbReference>
<reference evidence="12 13" key="1">
    <citation type="journal article" date="2021" name="Elife">
        <title>Chloroplast acquisition without the gene transfer in kleptoplastic sea slugs, Plakobranchus ocellatus.</title>
        <authorList>
            <person name="Maeda T."/>
            <person name="Takahashi S."/>
            <person name="Yoshida T."/>
            <person name="Shimamura S."/>
            <person name="Takaki Y."/>
            <person name="Nagai Y."/>
            <person name="Toyoda A."/>
            <person name="Suzuki Y."/>
            <person name="Arimoto A."/>
            <person name="Ishii H."/>
            <person name="Satoh N."/>
            <person name="Nishiyama T."/>
            <person name="Hasebe M."/>
            <person name="Maruyama T."/>
            <person name="Minagawa J."/>
            <person name="Obokata J."/>
            <person name="Shigenobu S."/>
        </authorList>
    </citation>
    <scope>NUCLEOTIDE SEQUENCE [LARGE SCALE GENOMIC DNA]</scope>
</reference>
<evidence type="ECO:0000256" key="2">
    <source>
        <dbReference type="ARBA" id="ARBA00022475"/>
    </source>
</evidence>
<feature type="domain" description="G-protein coupled receptors family 1 profile" evidence="11">
    <location>
        <begin position="80"/>
        <end position="415"/>
    </location>
</feature>
<dbReference type="SUPFAM" id="SSF81321">
    <property type="entry name" value="Family A G protein-coupled receptor-like"/>
    <property type="match status" value="1"/>
</dbReference>
<feature type="transmembrane region" description="Helical" evidence="10">
    <location>
        <begin position="356"/>
        <end position="377"/>
    </location>
</feature>
<evidence type="ECO:0000256" key="7">
    <source>
        <dbReference type="ARBA" id="ARBA00023170"/>
    </source>
</evidence>
<keyword evidence="13" id="KW-1185">Reference proteome</keyword>
<evidence type="ECO:0000256" key="5">
    <source>
        <dbReference type="ARBA" id="ARBA00023040"/>
    </source>
</evidence>
<dbReference type="PROSITE" id="PS50262">
    <property type="entry name" value="G_PROTEIN_RECEP_F1_2"/>
    <property type="match status" value="1"/>
</dbReference>
<gene>
    <name evidence="12" type="ORF">PoB_003426600</name>
</gene>
<keyword evidence="4 10" id="KW-1133">Transmembrane helix</keyword>
<evidence type="ECO:0000313" key="13">
    <source>
        <dbReference type="Proteomes" id="UP000735302"/>
    </source>
</evidence>
<evidence type="ECO:0000259" key="11">
    <source>
        <dbReference type="PROSITE" id="PS50262"/>
    </source>
</evidence>
<keyword evidence="6 10" id="KW-0472">Membrane</keyword>
<keyword evidence="2" id="KW-1003">Cell membrane</keyword>
<dbReference type="CDD" id="cd00637">
    <property type="entry name" value="7tm_classA_rhodopsin-like"/>
    <property type="match status" value="1"/>
</dbReference>
<evidence type="ECO:0000256" key="1">
    <source>
        <dbReference type="ARBA" id="ARBA00004651"/>
    </source>
</evidence>
<evidence type="ECO:0000256" key="6">
    <source>
        <dbReference type="ARBA" id="ARBA00023136"/>
    </source>
</evidence>
<evidence type="ECO:0000256" key="10">
    <source>
        <dbReference type="SAM" id="Phobius"/>
    </source>
</evidence>
<feature type="transmembrane region" description="Helical" evidence="10">
    <location>
        <begin position="63"/>
        <end position="87"/>
    </location>
</feature>
<name>A0AAV4AHG5_9GAST</name>
<dbReference type="Pfam" id="PF00001">
    <property type="entry name" value="7tm_1"/>
    <property type="match status" value="1"/>
</dbReference>